<name>A0A182VNV3_ANOME</name>
<dbReference type="AlphaFoldDB" id="A0A182VNV3"/>
<evidence type="ECO:0000313" key="3">
    <source>
        <dbReference type="Proteomes" id="UP000075903"/>
    </source>
</evidence>
<feature type="region of interest" description="Disordered" evidence="1">
    <location>
        <begin position="69"/>
        <end position="88"/>
    </location>
</feature>
<dbReference type="Proteomes" id="UP000075903">
    <property type="component" value="Unassembled WGS sequence"/>
</dbReference>
<evidence type="ECO:0000313" key="2">
    <source>
        <dbReference type="EnsemblMetazoa" id="AMEM018149-PA"/>
    </source>
</evidence>
<proteinExistence type="predicted"/>
<reference evidence="2" key="1">
    <citation type="submission" date="2020-05" db="UniProtKB">
        <authorList>
            <consortium name="EnsemblMetazoa"/>
        </authorList>
    </citation>
    <scope>IDENTIFICATION</scope>
    <source>
        <strain evidence="2">MAF</strain>
    </source>
</reference>
<feature type="compositionally biased region" description="Polar residues" evidence="1">
    <location>
        <begin position="8"/>
        <end position="21"/>
    </location>
</feature>
<sequence length="185" mass="20403">MRLHQKPFLQSHTVTSSTAPHRNQVEDAPCANQGEAVSLFTPLQQLHEPRRHSLSPLIILLVGRLADDDDDDDNNSSSSNDIQQQQRPPFAITGRVVTLLYCTGARGLKGERPQLVLSGAPTALKLKLGKPQRTANTTTTAPLRPVAATSNAARMQMQSELKEAREPPLGSAPFAWYLYGHMFWQ</sequence>
<accession>A0A182VNV3</accession>
<protein>
    <submittedName>
        <fullName evidence="2">Uncharacterized protein</fullName>
    </submittedName>
</protein>
<dbReference type="VEuPathDB" id="VectorBase:AMEM018149"/>
<evidence type="ECO:0000256" key="1">
    <source>
        <dbReference type="SAM" id="MobiDB-lite"/>
    </source>
</evidence>
<keyword evidence="3" id="KW-1185">Reference proteome</keyword>
<dbReference type="EnsemblMetazoa" id="AMEM018149-RA">
    <property type="protein sequence ID" value="AMEM018149-PA"/>
    <property type="gene ID" value="AMEM018149"/>
</dbReference>
<organism evidence="2 3">
    <name type="scientific">Anopheles merus</name>
    <name type="common">Mosquito</name>
    <dbReference type="NCBI Taxonomy" id="30066"/>
    <lineage>
        <taxon>Eukaryota</taxon>
        <taxon>Metazoa</taxon>
        <taxon>Ecdysozoa</taxon>
        <taxon>Arthropoda</taxon>
        <taxon>Hexapoda</taxon>
        <taxon>Insecta</taxon>
        <taxon>Pterygota</taxon>
        <taxon>Neoptera</taxon>
        <taxon>Endopterygota</taxon>
        <taxon>Diptera</taxon>
        <taxon>Nematocera</taxon>
        <taxon>Culicoidea</taxon>
        <taxon>Culicidae</taxon>
        <taxon>Anophelinae</taxon>
        <taxon>Anopheles</taxon>
    </lineage>
</organism>
<feature type="region of interest" description="Disordered" evidence="1">
    <location>
        <begin position="1"/>
        <end position="25"/>
    </location>
</feature>